<evidence type="ECO:0000313" key="1">
    <source>
        <dbReference type="EMBL" id="KAH0558815.1"/>
    </source>
</evidence>
<dbReference type="EMBL" id="JAGHQM010000730">
    <property type="protein sequence ID" value="KAH0558815.1"/>
    <property type="molecule type" value="Genomic_DNA"/>
</dbReference>
<gene>
    <name evidence="1" type="ORF">GP486_004544</name>
</gene>
<dbReference type="Proteomes" id="UP000750711">
    <property type="component" value="Unassembled WGS sequence"/>
</dbReference>
<protein>
    <submittedName>
        <fullName evidence="1">Uncharacterized protein</fullName>
    </submittedName>
</protein>
<keyword evidence="2" id="KW-1185">Reference proteome</keyword>
<organism evidence="1 2">
    <name type="scientific">Trichoglossum hirsutum</name>
    <dbReference type="NCBI Taxonomy" id="265104"/>
    <lineage>
        <taxon>Eukaryota</taxon>
        <taxon>Fungi</taxon>
        <taxon>Dikarya</taxon>
        <taxon>Ascomycota</taxon>
        <taxon>Pezizomycotina</taxon>
        <taxon>Geoglossomycetes</taxon>
        <taxon>Geoglossales</taxon>
        <taxon>Geoglossaceae</taxon>
        <taxon>Trichoglossum</taxon>
    </lineage>
</organism>
<comment type="caution">
    <text evidence="1">The sequence shown here is derived from an EMBL/GenBank/DDBJ whole genome shotgun (WGS) entry which is preliminary data.</text>
</comment>
<dbReference type="AlphaFoldDB" id="A0A9P8RNW3"/>
<sequence>MSANTKCYKQAIDWRYSSTPPKRVRRASSANRGWTVFEEDVLLGLMARQHHCGDALTLATMFNSSLNDSDYHSDIGTPAIQKKVKEILRGRPSFAAMLVRHKAGRVTRQLKMSFHRALKYSGDEFEEDWKSRVR</sequence>
<reference evidence="1" key="1">
    <citation type="submission" date="2021-03" db="EMBL/GenBank/DDBJ databases">
        <title>Comparative genomics and phylogenomic investigation of the class Geoglossomycetes provide insights into ecological specialization and systematics.</title>
        <authorList>
            <person name="Melie T."/>
            <person name="Pirro S."/>
            <person name="Miller A.N."/>
            <person name="Quandt A."/>
        </authorList>
    </citation>
    <scope>NUCLEOTIDE SEQUENCE</scope>
    <source>
        <strain evidence="1">CAQ_001_2017</strain>
    </source>
</reference>
<proteinExistence type="predicted"/>
<evidence type="ECO:0000313" key="2">
    <source>
        <dbReference type="Proteomes" id="UP000750711"/>
    </source>
</evidence>
<accession>A0A9P8RNW3</accession>
<name>A0A9P8RNW3_9PEZI</name>